<gene>
    <name evidence="1" type="ORF">Slati_2781300</name>
</gene>
<accession>A0AAW2VY62</accession>
<sequence>MGSGGAKRAHAQATSTIIEIDYTVPARVPVIHFGPTDAQGMEVGDIPLEPVDTLLYSFTSKVVHP</sequence>
<name>A0AAW2VY62_9LAMI</name>
<organism evidence="1">
    <name type="scientific">Sesamum latifolium</name>
    <dbReference type="NCBI Taxonomy" id="2727402"/>
    <lineage>
        <taxon>Eukaryota</taxon>
        <taxon>Viridiplantae</taxon>
        <taxon>Streptophyta</taxon>
        <taxon>Embryophyta</taxon>
        <taxon>Tracheophyta</taxon>
        <taxon>Spermatophyta</taxon>
        <taxon>Magnoliopsida</taxon>
        <taxon>eudicotyledons</taxon>
        <taxon>Gunneridae</taxon>
        <taxon>Pentapetalae</taxon>
        <taxon>asterids</taxon>
        <taxon>lamiids</taxon>
        <taxon>Lamiales</taxon>
        <taxon>Pedaliaceae</taxon>
        <taxon>Sesamum</taxon>
    </lineage>
</organism>
<evidence type="ECO:0000313" key="1">
    <source>
        <dbReference type="EMBL" id="KAL0434470.1"/>
    </source>
</evidence>
<proteinExistence type="predicted"/>
<comment type="caution">
    <text evidence="1">The sequence shown here is derived from an EMBL/GenBank/DDBJ whole genome shotgun (WGS) entry which is preliminary data.</text>
</comment>
<protein>
    <submittedName>
        <fullName evidence="1">Uncharacterized protein</fullName>
    </submittedName>
</protein>
<reference evidence="1" key="1">
    <citation type="submission" date="2020-06" db="EMBL/GenBank/DDBJ databases">
        <authorList>
            <person name="Li T."/>
            <person name="Hu X."/>
            <person name="Zhang T."/>
            <person name="Song X."/>
            <person name="Zhang H."/>
            <person name="Dai N."/>
            <person name="Sheng W."/>
            <person name="Hou X."/>
            <person name="Wei L."/>
        </authorList>
    </citation>
    <scope>NUCLEOTIDE SEQUENCE</scope>
    <source>
        <strain evidence="1">KEN1</strain>
        <tissue evidence="1">Leaf</tissue>
    </source>
</reference>
<dbReference type="EMBL" id="JACGWN010000009">
    <property type="protein sequence ID" value="KAL0434470.1"/>
    <property type="molecule type" value="Genomic_DNA"/>
</dbReference>
<dbReference type="AlphaFoldDB" id="A0AAW2VY62"/>
<reference evidence="1" key="2">
    <citation type="journal article" date="2024" name="Plant">
        <title>Genomic evolution and insights into agronomic trait innovations of Sesamum species.</title>
        <authorList>
            <person name="Miao H."/>
            <person name="Wang L."/>
            <person name="Qu L."/>
            <person name="Liu H."/>
            <person name="Sun Y."/>
            <person name="Le M."/>
            <person name="Wang Q."/>
            <person name="Wei S."/>
            <person name="Zheng Y."/>
            <person name="Lin W."/>
            <person name="Duan Y."/>
            <person name="Cao H."/>
            <person name="Xiong S."/>
            <person name="Wang X."/>
            <person name="Wei L."/>
            <person name="Li C."/>
            <person name="Ma Q."/>
            <person name="Ju M."/>
            <person name="Zhao R."/>
            <person name="Li G."/>
            <person name="Mu C."/>
            <person name="Tian Q."/>
            <person name="Mei H."/>
            <person name="Zhang T."/>
            <person name="Gao T."/>
            <person name="Zhang H."/>
        </authorList>
    </citation>
    <scope>NUCLEOTIDE SEQUENCE</scope>
    <source>
        <strain evidence="1">KEN1</strain>
    </source>
</reference>